<dbReference type="Pfam" id="PF01914">
    <property type="entry name" value="MarC"/>
    <property type="match status" value="1"/>
</dbReference>
<organism evidence="8 9">
    <name type="scientific">Buchnera aphidicola subsp. Diuraphis noxia</name>
    <dbReference type="NCBI Taxonomy" id="118101"/>
    <lineage>
        <taxon>Bacteria</taxon>
        <taxon>Pseudomonadati</taxon>
        <taxon>Pseudomonadota</taxon>
        <taxon>Gammaproteobacteria</taxon>
        <taxon>Enterobacterales</taxon>
        <taxon>Erwiniaceae</taxon>
        <taxon>Buchnera</taxon>
    </lineage>
</organism>
<dbReference type="PATRIC" id="fig|118101.4.peg.263"/>
<proteinExistence type="inferred from homology"/>
<evidence type="ECO:0000313" key="8">
    <source>
        <dbReference type="EMBL" id="ANZ22483.1"/>
    </source>
</evidence>
<dbReference type="GO" id="GO:0005886">
    <property type="term" value="C:plasma membrane"/>
    <property type="evidence" value="ECO:0007669"/>
    <property type="project" value="UniProtKB-SubCell"/>
</dbReference>
<feature type="transmembrane region" description="Helical" evidence="7">
    <location>
        <begin position="120"/>
        <end position="141"/>
    </location>
</feature>
<keyword evidence="3" id="KW-1003">Cell membrane</keyword>
<dbReference type="Proteomes" id="UP000093070">
    <property type="component" value="Chromosome"/>
</dbReference>
<evidence type="ECO:0000256" key="3">
    <source>
        <dbReference type="ARBA" id="ARBA00022475"/>
    </source>
</evidence>
<evidence type="ECO:0000256" key="7">
    <source>
        <dbReference type="RuleBase" id="RU362048"/>
    </source>
</evidence>
<dbReference type="STRING" id="118101.ATN01_01330"/>
<dbReference type="EMBL" id="CP013259">
    <property type="protein sequence ID" value="ANZ22483.1"/>
    <property type="molecule type" value="Genomic_DNA"/>
</dbReference>
<comment type="subcellular location">
    <subcellularLocation>
        <location evidence="1 7">Cell membrane</location>
        <topology evidence="1 7">Multi-pass membrane protein</topology>
    </subcellularLocation>
</comment>
<accession>A0A1B2H8E3</accession>
<feature type="transmembrane region" description="Helical" evidence="7">
    <location>
        <begin position="147"/>
        <end position="168"/>
    </location>
</feature>
<dbReference type="RefSeq" id="WP_075433304.1">
    <property type="nucleotide sequence ID" value="NZ_CP013259.1"/>
</dbReference>
<comment type="similarity">
    <text evidence="2 7">Belongs to the UPF0056 (MarC) family.</text>
</comment>
<evidence type="ECO:0000256" key="5">
    <source>
        <dbReference type="ARBA" id="ARBA00022989"/>
    </source>
</evidence>
<dbReference type="InterPro" id="IPR002771">
    <property type="entry name" value="Multi_antbiot-R_MarC"/>
</dbReference>
<reference evidence="8 9" key="1">
    <citation type="submission" date="2015-11" db="EMBL/GenBank/DDBJ databases">
        <title>The complete genome of Buchnera aphidicola from Diuraphis noxia biotype SAM.</title>
        <authorList>
            <person name="Burger N.F.V."/>
            <person name="Oberholster A.-M."/>
        </authorList>
    </citation>
    <scope>NUCLEOTIDE SEQUENCE [LARGE SCALE GENOMIC DNA]</scope>
    <source>
        <strain evidence="8">SAM</strain>
    </source>
</reference>
<feature type="transmembrane region" description="Helical" evidence="7">
    <location>
        <begin position="48"/>
        <end position="69"/>
    </location>
</feature>
<dbReference type="OrthoDB" id="21094at2"/>
<keyword evidence="6 7" id="KW-0472">Membrane</keyword>
<name>A0A1B2H8E3_BUCDN</name>
<evidence type="ECO:0000256" key="1">
    <source>
        <dbReference type="ARBA" id="ARBA00004651"/>
    </source>
</evidence>
<feature type="transmembrane region" description="Helical" evidence="7">
    <location>
        <begin position="12"/>
        <end position="36"/>
    </location>
</feature>
<protein>
    <recommendedName>
        <fullName evidence="7">UPF0056 membrane protein</fullName>
    </recommendedName>
</protein>
<evidence type="ECO:0000256" key="6">
    <source>
        <dbReference type="ARBA" id="ARBA00023136"/>
    </source>
</evidence>
<keyword evidence="4 7" id="KW-0812">Transmembrane</keyword>
<dbReference type="NCBIfam" id="TIGR00427">
    <property type="entry name" value="NAAT family transporter"/>
    <property type="match status" value="1"/>
</dbReference>
<dbReference type="PANTHER" id="PTHR33508:SF1">
    <property type="entry name" value="UPF0056 MEMBRANE PROTEIN YHCE"/>
    <property type="match status" value="1"/>
</dbReference>
<dbReference type="AlphaFoldDB" id="A0A1B2H8E3"/>
<evidence type="ECO:0000256" key="2">
    <source>
        <dbReference type="ARBA" id="ARBA00009784"/>
    </source>
</evidence>
<dbReference type="NCBIfam" id="NF008320">
    <property type="entry name" value="PRK11111.1"/>
    <property type="match status" value="1"/>
</dbReference>
<keyword evidence="5 7" id="KW-1133">Transmembrane helix</keyword>
<evidence type="ECO:0000313" key="9">
    <source>
        <dbReference type="Proteomes" id="UP000093070"/>
    </source>
</evidence>
<gene>
    <name evidence="8" type="ORF">ATN01_01330</name>
</gene>
<sequence>MHISIFDLSIYIKFFIGLCALVNPIGMIPIFTTMTHSQSILERQKTNLIANFSASLILIISLFVGSNILNAFGISISSFRIAGGILIISIAFSMISGNFLNKVKQIKENKTNQKPENISVVPLAMPLIAGPGAISSTIVWSTYYSNWMNLFGCSLVIICFSMVCWLCFQAAPCVVKILGTTGINIITRIMGLLLMSLGIEFITIGISTIFPGLLN</sequence>
<feature type="transmembrane region" description="Helical" evidence="7">
    <location>
        <begin position="81"/>
        <end position="100"/>
    </location>
</feature>
<evidence type="ECO:0000256" key="4">
    <source>
        <dbReference type="ARBA" id="ARBA00022692"/>
    </source>
</evidence>
<dbReference type="PANTHER" id="PTHR33508">
    <property type="entry name" value="UPF0056 MEMBRANE PROTEIN YHCE"/>
    <property type="match status" value="1"/>
</dbReference>
<feature type="transmembrane region" description="Helical" evidence="7">
    <location>
        <begin position="189"/>
        <end position="210"/>
    </location>
</feature>